<gene>
    <name evidence="1" type="ORF">N7494_003134</name>
</gene>
<organism evidence="1 2">
    <name type="scientific">Penicillium frequentans</name>
    <dbReference type="NCBI Taxonomy" id="3151616"/>
    <lineage>
        <taxon>Eukaryota</taxon>
        <taxon>Fungi</taxon>
        <taxon>Dikarya</taxon>
        <taxon>Ascomycota</taxon>
        <taxon>Pezizomycotina</taxon>
        <taxon>Eurotiomycetes</taxon>
        <taxon>Eurotiomycetidae</taxon>
        <taxon>Eurotiales</taxon>
        <taxon>Aspergillaceae</taxon>
        <taxon>Penicillium</taxon>
    </lineage>
</organism>
<name>A0AAD6D4Y4_9EURO</name>
<dbReference type="EMBL" id="JAQIZZ010000002">
    <property type="protein sequence ID" value="KAJ5553756.1"/>
    <property type="molecule type" value="Genomic_DNA"/>
</dbReference>
<keyword evidence="2" id="KW-1185">Reference proteome</keyword>
<evidence type="ECO:0000313" key="1">
    <source>
        <dbReference type="EMBL" id="KAJ5553756.1"/>
    </source>
</evidence>
<sequence>LYITALKVLILLLRVLSPFTAIPFLTKYITSYIIVIVMKMIYGYTVHPHRSICHFLADDPNPVFEVNVASSEDFLDDELWNFPNNLQPGDVFRFVFTGATVVWWDWGSKDLVHTQTVVTAEEIPFGSVVDPADNGGRPELVVPTSNQVEFAFAG</sequence>
<protein>
    <submittedName>
        <fullName evidence="1">Uncharacterized protein</fullName>
    </submittedName>
</protein>
<reference evidence="1 2" key="1">
    <citation type="journal article" date="2023" name="IMA Fungus">
        <title>Comparative genomic study of the Penicillium genus elucidates a diverse pangenome and 15 lateral gene transfer events.</title>
        <authorList>
            <person name="Petersen C."/>
            <person name="Sorensen T."/>
            <person name="Nielsen M.R."/>
            <person name="Sondergaard T.E."/>
            <person name="Sorensen J.L."/>
            <person name="Fitzpatrick D.A."/>
            <person name="Frisvad J.C."/>
            <person name="Nielsen K.L."/>
        </authorList>
    </citation>
    <scope>NUCLEOTIDE SEQUENCE [LARGE SCALE GENOMIC DNA]</scope>
    <source>
        <strain evidence="1 2">IBT 35679</strain>
    </source>
</reference>
<proteinExistence type="predicted"/>
<accession>A0AAD6D4Y4</accession>
<feature type="non-terminal residue" evidence="1">
    <location>
        <position position="1"/>
    </location>
</feature>
<evidence type="ECO:0000313" key="2">
    <source>
        <dbReference type="Proteomes" id="UP001220324"/>
    </source>
</evidence>
<dbReference type="Proteomes" id="UP001220324">
    <property type="component" value="Unassembled WGS sequence"/>
</dbReference>
<comment type="caution">
    <text evidence="1">The sequence shown here is derived from an EMBL/GenBank/DDBJ whole genome shotgun (WGS) entry which is preliminary data.</text>
</comment>
<dbReference type="AlphaFoldDB" id="A0AAD6D4Y4"/>